<protein>
    <recommendedName>
        <fullName evidence="4">DUF3592 domain-containing protein</fullName>
    </recommendedName>
</protein>
<reference evidence="2 3" key="1">
    <citation type="journal article" date="2015" name="Genome Announc.">
        <title>Genome Sequences of Oblitimonas alkaliphila gen. nov. sp. nov. (Proposed), a Novel Bacterium of the Pseudomonadaceae Family.</title>
        <authorList>
            <person name="Lauer A.C."/>
            <person name="Nicholson A.C."/>
            <person name="Humrighouse B.W."/>
            <person name="Emery B."/>
            <person name="Drobish A."/>
            <person name="Juieng P."/>
            <person name="Loparev V."/>
            <person name="McQuiston J.R."/>
        </authorList>
    </citation>
    <scope>NUCLEOTIDE SEQUENCE [LARGE SCALE GENOMIC DNA]</scope>
    <source>
        <strain evidence="2 3">E5571</strain>
    </source>
</reference>
<keyword evidence="3" id="KW-1185">Reference proteome</keyword>
<accession>A0A0K1XE33</accession>
<keyword evidence="1" id="KW-0812">Transmembrane</keyword>
<gene>
    <name evidence="2" type="ORF">AKN88_05520</name>
</gene>
<organism evidence="2 3">
    <name type="scientific">Thiopseudomonas alkaliphila</name>
    <dbReference type="NCBI Taxonomy" id="1697053"/>
    <lineage>
        <taxon>Bacteria</taxon>
        <taxon>Pseudomonadati</taxon>
        <taxon>Pseudomonadota</taxon>
        <taxon>Gammaproteobacteria</taxon>
        <taxon>Pseudomonadales</taxon>
        <taxon>Pseudomonadaceae</taxon>
        <taxon>Thiopseudomonas</taxon>
    </lineage>
</organism>
<keyword evidence="1" id="KW-0472">Membrane</keyword>
<dbReference type="RefSeq" id="WP_053100629.1">
    <property type="nucleotide sequence ID" value="NZ_CP012365.1"/>
</dbReference>
<name>A0A0K1XE33_9GAMM</name>
<evidence type="ECO:0000313" key="3">
    <source>
        <dbReference type="Proteomes" id="UP000063953"/>
    </source>
</evidence>
<dbReference type="STRING" id="1697053.AKN87_08055"/>
<keyword evidence="1" id="KW-1133">Transmembrane helix</keyword>
<evidence type="ECO:0008006" key="4">
    <source>
        <dbReference type="Google" id="ProtNLM"/>
    </source>
</evidence>
<evidence type="ECO:0000313" key="2">
    <source>
        <dbReference type="EMBL" id="AKX59448.1"/>
    </source>
</evidence>
<dbReference type="EMBL" id="CP012365">
    <property type="protein sequence ID" value="AKX59448.1"/>
    <property type="molecule type" value="Genomic_DNA"/>
</dbReference>
<feature type="transmembrane region" description="Helical" evidence="1">
    <location>
        <begin position="7"/>
        <end position="27"/>
    </location>
</feature>
<proteinExistence type="predicted"/>
<feature type="transmembrane region" description="Helical" evidence="1">
    <location>
        <begin position="39"/>
        <end position="59"/>
    </location>
</feature>
<sequence length="151" mass="17377">MLETISLVLVWVSTRAFLWIALGIAWFAWRQLRQAPPTLLGILLLPTLFIGSLAIHFLISKPLFIDLPKQQQYLAEHGIPTKGCIYSVQDTSVYVNRMPMLKITLDYHFKGQDYRTELKQITPHSALAEIRRGECFLLLVDPEDPTSIRFH</sequence>
<dbReference type="AlphaFoldDB" id="A0A0K1XE33"/>
<dbReference type="Proteomes" id="UP000063953">
    <property type="component" value="Chromosome"/>
</dbReference>
<evidence type="ECO:0000256" key="1">
    <source>
        <dbReference type="SAM" id="Phobius"/>
    </source>
</evidence>